<reference evidence="2" key="1">
    <citation type="journal article" date="2012" name="MBio">
        <title>Comparative genome analysis of Trichophyton rubrum and related dermatophytes reveals candidate genes involved in infection.</title>
        <authorList>
            <person name="Martinez D.A."/>
            <person name="Oliver B.G."/>
            <person name="Graeser Y."/>
            <person name="Goldberg J.M."/>
            <person name="Li W."/>
            <person name="Martinez-Rossi N.M."/>
            <person name="Monod M."/>
            <person name="Shelest E."/>
            <person name="Barton R.C."/>
            <person name="Birch E."/>
            <person name="Brakhage A.A."/>
            <person name="Chen Z."/>
            <person name="Gurr S.J."/>
            <person name="Heiman D."/>
            <person name="Heitman J."/>
            <person name="Kosti I."/>
            <person name="Rossi A."/>
            <person name="Saif S."/>
            <person name="Samalova M."/>
            <person name="Saunders C.W."/>
            <person name="Shea T."/>
            <person name="Summerbell R.C."/>
            <person name="Xu J."/>
            <person name="Young S."/>
            <person name="Zeng Q."/>
            <person name="Birren B.W."/>
            <person name="Cuomo C.A."/>
            <person name="White T.C."/>
        </authorList>
    </citation>
    <scope>NUCLEOTIDE SEQUENCE [LARGE SCALE GENOMIC DNA]</scope>
    <source>
        <strain evidence="2">ATCC MYA-4605 / CBS 113480</strain>
    </source>
</reference>
<keyword evidence="2" id="KW-1185">Reference proteome</keyword>
<dbReference type="STRING" id="554155.C5FP26"/>
<proteinExistence type="predicted"/>
<gene>
    <name evidence="1" type="ORF">MCYG_04698</name>
</gene>
<dbReference type="OrthoDB" id="3645574at2759"/>
<dbReference type="AlphaFoldDB" id="C5FP26"/>
<dbReference type="EMBL" id="DS995704">
    <property type="protein sequence ID" value="EEQ31879.1"/>
    <property type="molecule type" value="Genomic_DNA"/>
</dbReference>
<name>C5FP26_ARTOC</name>
<dbReference type="RefSeq" id="XP_002846961.1">
    <property type="nucleotide sequence ID" value="XM_002846915.1"/>
</dbReference>
<protein>
    <submittedName>
        <fullName evidence="1">Uncharacterized protein</fullName>
    </submittedName>
</protein>
<dbReference type="VEuPathDB" id="FungiDB:MCYG_04698"/>
<dbReference type="HOGENOM" id="CLU_1885297_0_0_1"/>
<accession>C5FP26</accession>
<organism evidence="1 2">
    <name type="scientific">Arthroderma otae (strain ATCC MYA-4605 / CBS 113480)</name>
    <name type="common">Microsporum canis</name>
    <dbReference type="NCBI Taxonomy" id="554155"/>
    <lineage>
        <taxon>Eukaryota</taxon>
        <taxon>Fungi</taxon>
        <taxon>Dikarya</taxon>
        <taxon>Ascomycota</taxon>
        <taxon>Pezizomycotina</taxon>
        <taxon>Eurotiomycetes</taxon>
        <taxon>Eurotiomycetidae</taxon>
        <taxon>Onygenales</taxon>
        <taxon>Arthrodermataceae</taxon>
        <taxon>Microsporum</taxon>
    </lineage>
</organism>
<evidence type="ECO:0000313" key="1">
    <source>
        <dbReference type="EMBL" id="EEQ31879.1"/>
    </source>
</evidence>
<sequence>MSASGYNLQSTQNSVSASKAMVSTLVHMRLLPGSIYYIIQQIDGSRVVSIYVSRLLFKAGRPGNRVLLRLPLPYKVEEVFRPGNVDEKLRCEAGTYTWLQENHGISIPRLYEFVDTINEDEYKTIWMELTNFSTG</sequence>
<evidence type="ECO:0000313" key="2">
    <source>
        <dbReference type="Proteomes" id="UP000002035"/>
    </source>
</evidence>
<dbReference type="Proteomes" id="UP000002035">
    <property type="component" value="Unassembled WGS sequence"/>
</dbReference>
<dbReference type="GeneID" id="9230077"/>